<dbReference type="SMART" id="SM01057">
    <property type="entry name" value="Carb_anhydrase"/>
    <property type="match status" value="1"/>
</dbReference>
<feature type="domain" description="Alpha-carbonic anhydrase" evidence="2">
    <location>
        <begin position="105"/>
        <end position="856"/>
    </location>
</feature>
<dbReference type="GO" id="GO:0004089">
    <property type="term" value="F:carbonate dehydratase activity"/>
    <property type="evidence" value="ECO:0007669"/>
    <property type="project" value="InterPro"/>
</dbReference>
<evidence type="ECO:0000259" key="2">
    <source>
        <dbReference type="PROSITE" id="PS51144"/>
    </source>
</evidence>
<dbReference type="Proteomes" id="UP001497744">
    <property type="component" value="Unassembled WGS sequence"/>
</dbReference>
<dbReference type="GO" id="GO:0008270">
    <property type="term" value="F:zinc ion binding"/>
    <property type="evidence" value="ECO:0007669"/>
    <property type="project" value="InterPro"/>
</dbReference>
<feature type="compositionally biased region" description="Low complexity" evidence="1">
    <location>
        <begin position="612"/>
        <end position="623"/>
    </location>
</feature>
<feature type="compositionally biased region" description="Basic and acidic residues" evidence="1">
    <location>
        <begin position="474"/>
        <end position="485"/>
    </location>
</feature>
<accession>A0AAV4LNW7</accession>
<evidence type="ECO:0000313" key="3">
    <source>
        <dbReference type="EMBL" id="GIX60776.1"/>
    </source>
</evidence>
<feature type="compositionally biased region" description="Acidic residues" evidence="1">
    <location>
        <begin position="503"/>
        <end position="524"/>
    </location>
</feature>
<keyword evidence="4" id="KW-1185">Reference proteome</keyword>
<feature type="compositionally biased region" description="Basic and acidic residues" evidence="1">
    <location>
        <begin position="324"/>
        <end position="334"/>
    </location>
</feature>
<dbReference type="SUPFAM" id="SSF51069">
    <property type="entry name" value="Carbonic anhydrase"/>
    <property type="match status" value="2"/>
</dbReference>
<dbReference type="PANTHER" id="PTHR18952">
    <property type="entry name" value="CARBONIC ANHYDRASE"/>
    <property type="match status" value="1"/>
</dbReference>
<dbReference type="EMBL" id="BPLF01000001">
    <property type="protein sequence ID" value="GIX60776.1"/>
    <property type="molecule type" value="Genomic_DNA"/>
</dbReference>
<feature type="compositionally biased region" description="Basic and acidic residues" evidence="1">
    <location>
        <begin position="492"/>
        <end position="502"/>
    </location>
</feature>
<name>A0AAV4LNW7_BABCB</name>
<sequence length="906" mass="98586">MVIAGLSNAPAGSGVPLRRMLPVAVLLVTVSLSLVKAVAFEAQQRTRSGAGVVNDANAFATGTTPVSPINAEEDGSSWQPAAPFASTIGVHRVEGHSNRFNKSVPAWDYARHGADWTAGLCKIGSMQSPVDLHVDGLTSRRTDSLKEIFESVLQGKAYTQHLSDMWKRGDVVYSYRHLISSVQVLRTDKVFRLSIPADEGSTFGALFTTDRPNLYMATHIEFHSPSEHTFEGSANRRQIEVQIWHYYGDEAGSDAGIRSIETTEHTDMNVLVNTHESHLVAKIGKKHESGLEGEQGGREAGSHENKMSPNGKHGNASVSSHMSVDGDHSHKTEAEGGIATVSHGAKRSPDSSHGDSDNKNHENHEAVKSNAKSSGHQDVESRAQNEPGDDSHASHGEGIQEAQKSETHKENVESHGHHESDAVSEKSGDKKDEKHDEALSDEVVDVSGHKVNAEDLLKERPVPIGNHAPAVSEKGYHAHEADAKTKPAHGTDQGEDHGAHQGDEEEQGEGAEGDDNQDNESEESELIKNANFVNDEAGASFIEILSDVQLKDGSHIISPSSAQQSRHEHRGQHGHREPAEGQHSSHGKCVASAENRETGKAANSDNLGQGTGTIQTTQGGTLLSEGRVGTDNKHSLPAGHPLKSEWSAAYSELVESEQFELLQKYLLDHLHNAAYDSERDRRHVAEKRRARETGAHWGRWAVLSMTFMSEEMERTRIETLKTFPSERFMEQVLSVGSEVKVTKDSGAGGVGELGTAGNSELPVVELDVPINLSSLLMMLETKNLSYFAYDGSFTRPGCEETVRWYVAKEPLPVSTELMLQIHRMLNQTPDNGSRMTPVNKYRELQNVNSNHHNAGKVHLVHAYPMEYFIATSLDRHRDPPAPKESGFAVASLGIWAAVAAVAFSAI</sequence>
<dbReference type="RefSeq" id="XP_067712847.1">
    <property type="nucleotide sequence ID" value="XM_067856746.1"/>
</dbReference>
<dbReference type="GeneID" id="94192259"/>
<gene>
    <name evidence="3" type="ORF">BcabD6B2_02110</name>
</gene>
<dbReference type="PANTHER" id="PTHR18952:SF276">
    <property type="entry name" value="CHROMOSOME UNDETERMINED SCAFFOLD_53, WHOLE GENOME SHOTGUN SEQUENCE"/>
    <property type="match status" value="1"/>
</dbReference>
<feature type="compositionally biased region" description="Basic and acidic residues" evidence="1">
    <location>
        <begin position="286"/>
        <end position="306"/>
    </location>
</feature>
<feature type="compositionally biased region" description="Basic and acidic residues" evidence="1">
    <location>
        <begin position="403"/>
        <end position="438"/>
    </location>
</feature>
<protein>
    <submittedName>
        <fullName evidence="3">Duplicated carbonic anhydrase, putative</fullName>
    </submittedName>
</protein>
<feature type="region of interest" description="Disordered" evidence="1">
    <location>
        <begin position="558"/>
        <end position="623"/>
    </location>
</feature>
<dbReference type="PROSITE" id="PS51144">
    <property type="entry name" value="ALPHA_CA_2"/>
    <property type="match status" value="1"/>
</dbReference>
<feature type="compositionally biased region" description="Basic and acidic residues" evidence="1">
    <location>
        <begin position="375"/>
        <end position="395"/>
    </location>
</feature>
<feature type="compositionally biased region" description="Basic and acidic residues" evidence="1">
    <location>
        <begin position="347"/>
        <end position="367"/>
    </location>
</feature>
<dbReference type="Gene3D" id="3.10.200.10">
    <property type="entry name" value="Alpha carbonic anhydrase"/>
    <property type="match status" value="2"/>
</dbReference>
<dbReference type="Pfam" id="PF00194">
    <property type="entry name" value="Carb_anhydrase"/>
    <property type="match status" value="1"/>
</dbReference>
<feature type="region of interest" description="Disordered" evidence="1">
    <location>
        <begin position="286"/>
        <end position="524"/>
    </location>
</feature>
<proteinExistence type="predicted"/>
<reference evidence="3 4" key="1">
    <citation type="submission" date="2021-06" db="EMBL/GenBank/DDBJ databases">
        <title>Genome sequence of Babesia caballi.</title>
        <authorList>
            <person name="Yamagishi J."/>
            <person name="Kidaka T."/>
            <person name="Ochi A."/>
        </authorList>
    </citation>
    <scope>NUCLEOTIDE SEQUENCE [LARGE SCALE GENOMIC DNA]</scope>
    <source>
        <strain evidence="3">USDA-D6B2</strain>
    </source>
</reference>
<evidence type="ECO:0000313" key="4">
    <source>
        <dbReference type="Proteomes" id="UP001497744"/>
    </source>
</evidence>
<dbReference type="InterPro" id="IPR036398">
    <property type="entry name" value="CA_dom_sf"/>
</dbReference>
<comment type="caution">
    <text evidence="3">The sequence shown here is derived from an EMBL/GenBank/DDBJ whole genome shotgun (WGS) entry which is preliminary data.</text>
</comment>
<dbReference type="GO" id="GO:0006730">
    <property type="term" value="P:one-carbon metabolic process"/>
    <property type="evidence" value="ECO:0007669"/>
    <property type="project" value="TreeGrafter"/>
</dbReference>
<feature type="compositionally biased region" description="Basic and acidic residues" evidence="1">
    <location>
        <begin position="447"/>
        <end position="461"/>
    </location>
</feature>
<dbReference type="AlphaFoldDB" id="A0AAV4LNW7"/>
<evidence type="ECO:0000256" key="1">
    <source>
        <dbReference type="SAM" id="MobiDB-lite"/>
    </source>
</evidence>
<dbReference type="InterPro" id="IPR001148">
    <property type="entry name" value="CA_dom"/>
</dbReference>
<organism evidence="3 4">
    <name type="scientific">Babesia caballi</name>
    <dbReference type="NCBI Taxonomy" id="5871"/>
    <lineage>
        <taxon>Eukaryota</taxon>
        <taxon>Sar</taxon>
        <taxon>Alveolata</taxon>
        <taxon>Apicomplexa</taxon>
        <taxon>Aconoidasida</taxon>
        <taxon>Piroplasmida</taxon>
        <taxon>Babesiidae</taxon>
        <taxon>Babesia</taxon>
    </lineage>
</organism>
<dbReference type="InterPro" id="IPR023561">
    <property type="entry name" value="Carbonic_anhydrase_a-class"/>
</dbReference>